<feature type="transmembrane region" description="Helical" evidence="2">
    <location>
        <begin position="81"/>
        <end position="99"/>
    </location>
</feature>
<keyword evidence="2" id="KW-1133">Transmembrane helix</keyword>
<evidence type="ECO:0000256" key="1">
    <source>
        <dbReference type="SAM" id="MobiDB-lite"/>
    </source>
</evidence>
<proteinExistence type="predicted"/>
<protein>
    <recommendedName>
        <fullName evidence="5">DUF4956 domain-containing protein</fullName>
    </recommendedName>
</protein>
<evidence type="ECO:0000313" key="4">
    <source>
        <dbReference type="Proteomes" id="UP000732378"/>
    </source>
</evidence>
<sequence>MNSLYLPLADLVSISLLCLAVYYPRHRRRDLLVAFLGVNVGVLAVATALVNSDATLGLGLGLFGVLSIIRLRSLELGQHEVAYYFAALALGLLGGLGSLEVPLTVLLMAVLVAVIAVADSPRLLTRDHQQLVLLDGAYTDEAVLAAVLGESVGGEVRKVAVHKVDLVNDTTLVDVRWRSAEQPPLPEALSRSTSSVAPTAVGA</sequence>
<dbReference type="InterPro" id="IPR032531">
    <property type="entry name" value="DUF4956"/>
</dbReference>
<keyword evidence="2" id="KW-0472">Membrane</keyword>
<evidence type="ECO:0008006" key="5">
    <source>
        <dbReference type="Google" id="ProtNLM"/>
    </source>
</evidence>
<reference evidence="3 4" key="1">
    <citation type="submission" date="2021-01" db="EMBL/GenBank/DDBJ databases">
        <title>Sequencing the genomes of 1000 actinobacteria strains.</title>
        <authorList>
            <person name="Klenk H.-P."/>
        </authorList>
    </citation>
    <scope>NUCLEOTIDE SEQUENCE [LARGE SCALE GENOMIC DNA]</scope>
    <source>
        <strain evidence="3 4">DSM 18239</strain>
    </source>
</reference>
<dbReference type="EMBL" id="JAFBBZ010000001">
    <property type="protein sequence ID" value="MBM7510435.1"/>
    <property type="molecule type" value="Genomic_DNA"/>
</dbReference>
<feature type="transmembrane region" description="Helical" evidence="2">
    <location>
        <begin position="31"/>
        <end position="50"/>
    </location>
</feature>
<name>A0ABS2MGX4_9ACTN</name>
<feature type="transmembrane region" description="Helical" evidence="2">
    <location>
        <begin position="6"/>
        <end position="24"/>
    </location>
</feature>
<keyword evidence="4" id="KW-1185">Reference proteome</keyword>
<dbReference type="Pfam" id="PF16316">
    <property type="entry name" value="DUF4956"/>
    <property type="match status" value="1"/>
</dbReference>
<accession>A0ABS2MGX4</accession>
<keyword evidence="2" id="KW-0812">Transmembrane</keyword>
<comment type="caution">
    <text evidence="3">The sequence shown here is derived from an EMBL/GenBank/DDBJ whole genome shotgun (WGS) entry which is preliminary data.</text>
</comment>
<gene>
    <name evidence="3" type="ORF">JOE61_004249</name>
</gene>
<dbReference type="Proteomes" id="UP000732378">
    <property type="component" value="Unassembled WGS sequence"/>
</dbReference>
<dbReference type="RefSeq" id="WP_193668894.1">
    <property type="nucleotide sequence ID" value="NZ_JACDTV010000006.1"/>
</dbReference>
<evidence type="ECO:0000256" key="2">
    <source>
        <dbReference type="SAM" id="Phobius"/>
    </source>
</evidence>
<feature type="transmembrane region" description="Helical" evidence="2">
    <location>
        <begin position="56"/>
        <end position="74"/>
    </location>
</feature>
<evidence type="ECO:0000313" key="3">
    <source>
        <dbReference type="EMBL" id="MBM7510435.1"/>
    </source>
</evidence>
<feature type="region of interest" description="Disordered" evidence="1">
    <location>
        <begin position="184"/>
        <end position="203"/>
    </location>
</feature>
<organism evidence="3 4">
    <name type="scientific">Nocardioides salarius</name>
    <dbReference type="NCBI Taxonomy" id="374513"/>
    <lineage>
        <taxon>Bacteria</taxon>
        <taxon>Bacillati</taxon>
        <taxon>Actinomycetota</taxon>
        <taxon>Actinomycetes</taxon>
        <taxon>Propionibacteriales</taxon>
        <taxon>Nocardioidaceae</taxon>
        <taxon>Nocardioides</taxon>
    </lineage>
</organism>